<reference evidence="2" key="1">
    <citation type="journal article" date="2019" name="Sci. Rep.">
        <title>Draft genome of Tanacetum cinerariifolium, the natural source of mosquito coil.</title>
        <authorList>
            <person name="Yamashiro T."/>
            <person name="Shiraishi A."/>
            <person name="Satake H."/>
            <person name="Nakayama K."/>
        </authorList>
    </citation>
    <scope>NUCLEOTIDE SEQUENCE</scope>
</reference>
<gene>
    <name evidence="2" type="ORF">Tci_436489</name>
</gene>
<proteinExistence type="predicted"/>
<feature type="non-terminal residue" evidence="2">
    <location>
        <position position="1"/>
    </location>
</feature>
<protein>
    <recommendedName>
        <fullName evidence="3">Reverse transcriptase domain-containing protein</fullName>
    </recommendedName>
</protein>
<dbReference type="EMBL" id="BKCJ010196476">
    <property type="protein sequence ID" value="GEY64515.1"/>
    <property type="molecule type" value="Genomic_DNA"/>
</dbReference>
<organism evidence="2">
    <name type="scientific">Tanacetum cinerariifolium</name>
    <name type="common">Dalmatian daisy</name>
    <name type="synonym">Chrysanthemum cinerariifolium</name>
    <dbReference type="NCBI Taxonomy" id="118510"/>
    <lineage>
        <taxon>Eukaryota</taxon>
        <taxon>Viridiplantae</taxon>
        <taxon>Streptophyta</taxon>
        <taxon>Embryophyta</taxon>
        <taxon>Tracheophyta</taxon>
        <taxon>Spermatophyta</taxon>
        <taxon>Magnoliopsida</taxon>
        <taxon>eudicotyledons</taxon>
        <taxon>Gunneridae</taxon>
        <taxon>Pentapetalae</taxon>
        <taxon>asterids</taxon>
        <taxon>campanulids</taxon>
        <taxon>Asterales</taxon>
        <taxon>Asteraceae</taxon>
        <taxon>Asteroideae</taxon>
        <taxon>Anthemideae</taxon>
        <taxon>Anthemidinae</taxon>
        <taxon>Tanacetum</taxon>
    </lineage>
</organism>
<feature type="compositionally biased region" description="Basic and acidic residues" evidence="1">
    <location>
        <begin position="214"/>
        <end position="225"/>
    </location>
</feature>
<evidence type="ECO:0008006" key="3">
    <source>
        <dbReference type="Google" id="ProtNLM"/>
    </source>
</evidence>
<comment type="caution">
    <text evidence="2">The sequence shown here is derived from an EMBL/GenBank/DDBJ whole genome shotgun (WGS) entry which is preliminary data.</text>
</comment>
<name>A0A699HU21_TANCI</name>
<evidence type="ECO:0000256" key="1">
    <source>
        <dbReference type="SAM" id="MobiDB-lite"/>
    </source>
</evidence>
<accession>A0A699HU21</accession>
<sequence>EILISIPSYVRCVSPMTRMLITCFFDEIWLSMCYVDYVVGGTSTHMVGLRSMIGSLGFLRSGTTRISSFSDGYSDGLATEFILASEFATGSGTSVLKYRRFCVTSKKRILEDPNNSFLQVVRFILTFVSTSWRHPWDPIPRITLRRASAMANTTPLVTTVTKPATNPGDTDTIPRVNIQEFYEEYYDDILPIIMKKVRHDRRKDFHTRLDFREGPRERTREDSHHSSARARATKPERGKYKTVCDRLIKFTPQLPKIKEKNKKKKNLREEIIISLSLNVMPPCDLVSRPHAQDLGKLTNNLPQHFL</sequence>
<evidence type="ECO:0000313" key="2">
    <source>
        <dbReference type="EMBL" id="GEY64515.1"/>
    </source>
</evidence>
<dbReference type="AlphaFoldDB" id="A0A699HU21"/>
<feature type="region of interest" description="Disordered" evidence="1">
    <location>
        <begin position="214"/>
        <end position="238"/>
    </location>
</feature>